<sequence>MTATFSSAAAPGQASASIALVTGGSRGLGRSAAVHLARAGFDVVLTYRSRADEAANVVRQIESLGRRAVAMPLDLSATAGFSRFVDELRAVLPRHFGRDRFDALVNNAGEGAHVLLNDTTEALFDQMFQVHLKGVFFLTHQLVPLIAEGGRILNVSSGLTRFTVPGYGAYAAMKGGLEVLTRYMAKELASRRITVNVIAPGAVETDFGGGAVRDNAELNQALAAQTTLGRVGQPDDIGAAVAMLLSPGSAWVTGQRLEVSGGMVL</sequence>
<dbReference type="InterPro" id="IPR057326">
    <property type="entry name" value="KR_dom"/>
</dbReference>
<keyword evidence="5" id="KW-1185">Reference proteome</keyword>
<dbReference type="PRINTS" id="PR00080">
    <property type="entry name" value="SDRFAMILY"/>
</dbReference>
<reference evidence="4 5" key="1">
    <citation type="submission" date="2024-04" db="EMBL/GenBank/DDBJ databases">
        <title>Novel species of the genus Ideonella isolated from streams.</title>
        <authorList>
            <person name="Lu H."/>
        </authorList>
    </citation>
    <scope>NUCLEOTIDE SEQUENCE [LARGE SCALE GENOMIC DNA]</scope>
    <source>
        <strain evidence="4 5">DXS29W</strain>
    </source>
</reference>
<evidence type="ECO:0000313" key="5">
    <source>
        <dbReference type="Proteomes" id="UP001371218"/>
    </source>
</evidence>
<dbReference type="InterPro" id="IPR036291">
    <property type="entry name" value="NAD(P)-bd_dom_sf"/>
</dbReference>
<evidence type="ECO:0000256" key="2">
    <source>
        <dbReference type="ARBA" id="ARBA00023002"/>
    </source>
</evidence>
<comment type="similarity">
    <text evidence="1">Belongs to the short-chain dehydrogenases/reductases (SDR) family.</text>
</comment>
<proteinExistence type="inferred from homology"/>
<organism evidence="4 5">
    <name type="scientific">Ideonella lacteola</name>
    <dbReference type="NCBI Taxonomy" id="2984193"/>
    <lineage>
        <taxon>Bacteria</taxon>
        <taxon>Pseudomonadati</taxon>
        <taxon>Pseudomonadota</taxon>
        <taxon>Betaproteobacteria</taxon>
        <taxon>Burkholderiales</taxon>
        <taxon>Sphaerotilaceae</taxon>
        <taxon>Ideonella</taxon>
    </lineage>
</organism>
<evidence type="ECO:0000259" key="3">
    <source>
        <dbReference type="SMART" id="SM00822"/>
    </source>
</evidence>
<protein>
    <submittedName>
        <fullName evidence="4">SDR family oxidoreductase</fullName>
    </submittedName>
</protein>
<dbReference type="Gene3D" id="3.40.50.720">
    <property type="entry name" value="NAD(P)-binding Rossmann-like Domain"/>
    <property type="match status" value="1"/>
</dbReference>
<dbReference type="PANTHER" id="PTHR43639">
    <property type="entry name" value="OXIDOREDUCTASE, SHORT-CHAIN DEHYDROGENASE/REDUCTASE FAMILY (AFU_ORTHOLOGUE AFUA_5G02870)"/>
    <property type="match status" value="1"/>
</dbReference>
<gene>
    <name evidence="4" type="ORF">AACH06_02070</name>
</gene>
<evidence type="ECO:0000256" key="1">
    <source>
        <dbReference type="ARBA" id="ARBA00006484"/>
    </source>
</evidence>
<dbReference type="InterPro" id="IPR002347">
    <property type="entry name" value="SDR_fam"/>
</dbReference>
<name>A0ABU9BKK2_9BURK</name>
<dbReference type="PANTHER" id="PTHR43639:SF1">
    <property type="entry name" value="SHORT-CHAIN DEHYDROGENASE_REDUCTASE FAMILY PROTEIN"/>
    <property type="match status" value="1"/>
</dbReference>
<accession>A0ABU9BKK2</accession>
<dbReference type="SUPFAM" id="SSF51735">
    <property type="entry name" value="NAD(P)-binding Rossmann-fold domains"/>
    <property type="match status" value="1"/>
</dbReference>
<dbReference type="EMBL" id="JBBUTG010000001">
    <property type="protein sequence ID" value="MEK8029594.1"/>
    <property type="molecule type" value="Genomic_DNA"/>
</dbReference>
<dbReference type="RefSeq" id="WP_341423930.1">
    <property type="nucleotide sequence ID" value="NZ_JBBUTG010000001.1"/>
</dbReference>
<dbReference type="Pfam" id="PF13561">
    <property type="entry name" value="adh_short_C2"/>
    <property type="match status" value="1"/>
</dbReference>
<comment type="caution">
    <text evidence="4">The sequence shown here is derived from an EMBL/GenBank/DDBJ whole genome shotgun (WGS) entry which is preliminary data.</text>
</comment>
<feature type="domain" description="Ketoreductase" evidence="3">
    <location>
        <begin position="17"/>
        <end position="206"/>
    </location>
</feature>
<dbReference type="SMART" id="SM00822">
    <property type="entry name" value="PKS_KR"/>
    <property type="match status" value="1"/>
</dbReference>
<dbReference type="Proteomes" id="UP001371218">
    <property type="component" value="Unassembled WGS sequence"/>
</dbReference>
<keyword evidence="2" id="KW-0560">Oxidoreductase</keyword>
<dbReference type="PRINTS" id="PR00081">
    <property type="entry name" value="GDHRDH"/>
</dbReference>
<evidence type="ECO:0000313" key="4">
    <source>
        <dbReference type="EMBL" id="MEK8029594.1"/>
    </source>
</evidence>